<evidence type="ECO:0000313" key="13">
    <source>
        <dbReference type="Proteomes" id="UP000002646"/>
    </source>
</evidence>
<comment type="cofactor">
    <cofactor evidence="1">
        <name>Mn(2+)</name>
        <dbReference type="ChEBI" id="CHEBI:29035"/>
    </cofactor>
</comment>
<dbReference type="EMBL" id="AILX01000030">
    <property type="protein sequence ID" value="EJF83146.1"/>
    <property type="molecule type" value="Genomic_DNA"/>
</dbReference>
<dbReference type="STRING" id="1094564.MCW_01440"/>
<name>J0QCS2_9HYPH</name>
<evidence type="ECO:0000256" key="6">
    <source>
        <dbReference type="ARBA" id="ARBA00022741"/>
    </source>
</evidence>
<dbReference type="UniPathway" id="UPA00142">
    <property type="reaction ID" value="UER00210"/>
</dbReference>
<keyword evidence="7 10" id="KW-0067">ATP-binding</keyword>
<dbReference type="GO" id="GO:0005737">
    <property type="term" value="C:cytoplasm"/>
    <property type="evidence" value="ECO:0007669"/>
    <property type="project" value="TreeGrafter"/>
</dbReference>
<dbReference type="PATRIC" id="fig|1094564.3.peg.1694"/>
<keyword evidence="4 10" id="KW-0317">Glutathione biosynthesis</keyword>
<dbReference type="NCBIfam" id="NF003573">
    <property type="entry name" value="PRK05246.1"/>
    <property type="match status" value="1"/>
</dbReference>
<dbReference type="PANTHER" id="PTHR21621:SF4">
    <property type="entry name" value="GLUTATHIONE SYNTHETASE"/>
    <property type="match status" value="1"/>
</dbReference>
<evidence type="ECO:0000256" key="1">
    <source>
        <dbReference type="ARBA" id="ARBA00001936"/>
    </source>
</evidence>
<dbReference type="GO" id="GO:0005524">
    <property type="term" value="F:ATP binding"/>
    <property type="evidence" value="ECO:0007669"/>
    <property type="project" value="UniProtKB-UniRule"/>
</dbReference>
<dbReference type="InterPro" id="IPR004218">
    <property type="entry name" value="GSHS_ATP-bd"/>
</dbReference>
<accession>J0QCS2</accession>
<dbReference type="Gene3D" id="3.30.1490.20">
    <property type="entry name" value="ATP-grasp fold, A domain"/>
    <property type="match status" value="1"/>
</dbReference>
<evidence type="ECO:0000256" key="4">
    <source>
        <dbReference type="ARBA" id="ARBA00022684"/>
    </source>
</evidence>
<reference evidence="12 13" key="1">
    <citation type="submission" date="2012-03" db="EMBL/GenBank/DDBJ databases">
        <title>The Genome Sequence of Bartonella washoensis 085-0475.</title>
        <authorList>
            <consortium name="The Broad Institute Genome Sequencing Platform"/>
            <consortium name="The Broad Institute Genome Sequencing Center for Infectious Disease"/>
            <person name="Feldgarden M."/>
            <person name="Kirby J."/>
            <person name="Kosoy M."/>
            <person name="Birtles R."/>
            <person name="Probert W.S."/>
            <person name="Chiaraviglio L."/>
            <person name="Young S.K."/>
            <person name="Zeng Q."/>
            <person name="Gargeya S."/>
            <person name="Fitzgerald M."/>
            <person name="Haas B."/>
            <person name="Abouelleil A."/>
            <person name="Alvarado L."/>
            <person name="Arachchi H.M."/>
            <person name="Berlin A."/>
            <person name="Chapman S.B."/>
            <person name="Gearin G."/>
            <person name="Goldberg J."/>
            <person name="Griggs A."/>
            <person name="Gujja S."/>
            <person name="Hansen M."/>
            <person name="Heiman D."/>
            <person name="Howarth C."/>
            <person name="Larimer J."/>
            <person name="Lui A."/>
            <person name="MacDonald P.J.P."/>
            <person name="McCowen C."/>
            <person name="Montmayeur A."/>
            <person name="Murphy C."/>
            <person name="Neiman D."/>
            <person name="Pearson M."/>
            <person name="Priest M."/>
            <person name="Roberts A."/>
            <person name="Saif S."/>
            <person name="Shea T."/>
            <person name="Sisk P."/>
            <person name="Stolte C."/>
            <person name="Sykes S."/>
            <person name="Wortman J."/>
            <person name="Nusbaum C."/>
            <person name="Birren B."/>
        </authorList>
    </citation>
    <scope>NUCLEOTIDE SEQUENCE [LARGE SCALE GENOMIC DNA]</scope>
    <source>
        <strain evidence="12 13">085-0475</strain>
    </source>
</reference>
<comment type="catalytic activity">
    <reaction evidence="10">
        <text>gamma-L-glutamyl-L-cysteine + glycine + ATP = glutathione + ADP + phosphate + H(+)</text>
        <dbReference type="Rhea" id="RHEA:13557"/>
        <dbReference type="ChEBI" id="CHEBI:15378"/>
        <dbReference type="ChEBI" id="CHEBI:30616"/>
        <dbReference type="ChEBI" id="CHEBI:43474"/>
        <dbReference type="ChEBI" id="CHEBI:57305"/>
        <dbReference type="ChEBI" id="CHEBI:57925"/>
        <dbReference type="ChEBI" id="CHEBI:58173"/>
        <dbReference type="ChEBI" id="CHEBI:456216"/>
        <dbReference type="EC" id="6.3.2.3"/>
    </reaction>
</comment>
<evidence type="ECO:0000256" key="3">
    <source>
        <dbReference type="ARBA" id="ARBA00022598"/>
    </source>
</evidence>
<dbReference type="PROSITE" id="PS50975">
    <property type="entry name" value="ATP_GRASP"/>
    <property type="match status" value="1"/>
</dbReference>
<organism evidence="12 13">
    <name type="scientific">Cardidatus Bartonella washoeensis 085-0475</name>
    <dbReference type="NCBI Taxonomy" id="1094564"/>
    <lineage>
        <taxon>Bacteria</taxon>
        <taxon>Pseudomonadati</taxon>
        <taxon>Pseudomonadota</taxon>
        <taxon>Alphaproteobacteria</taxon>
        <taxon>Hyphomicrobiales</taxon>
        <taxon>Bartonellaceae</taxon>
        <taxon>Bartonella</taxon>
    </lineage>
</organism>
<evidence type="ECO:0000256" key="7">
    <source>
        <dbReference type="ARBA" id="ARBA00022840"/>
    </source>
</evidence>
<dbReference type="GO" id="GO:0004363">
    <property type="term" value="F:glutathione synthase activity"/>
    <property type="evidence" value="ECO:0007669"/>
    <property type="project" value="UniProtKB-UniRule"/>
</dbReference>
<dbReference type="Pfam" id="PF02955">
    <property type="entry name" value="GSH-S_ATP"/>
    <property type="match status" value="1"/>
</dbReference>
<comment type="caution">
    <text evidence="12">The sequence shown here is derived from an EMBL/GenBank/DDBJ whole genome shotgun (WGS) entry which is preliminary data.</text>
</comment>
<gene>
    <name evidence="10" type="primary">gshB</name>
    <name evidence="12" type="ORF">MCW_01440</name>
</gene>
<dbReference type="InterPro" id="IPR011761">
    <property type="entry name" value="ATP-grasp"/>
</dbReference>
<dbReference type="RefSeq" id="WP_006926225.1">
    <property type="nucleotide sequence ID" value="NZ_JH725103.1"/>
</dbReference>
<evidence type="ECO:0000256" key="10">
    <source>
        <dbReference type="HAMAP-Rule" id="MF_00162"/>
    </source>
</evidence>
<dbReference type="InterPro" id="IPR004215">
    <property type="entry name" value="GSHS_N"/>
</dbReference>
<comment type="similarity">
    <text evidence="10">Belongs to the prokaryotic GSH synthase family.</text>
</comment>
<proteinExistence type="inferred from homology"/>
<sequence length="328" mass="37352">MKIAIQMDHISTLRIQGDTTFALALAAQERGHSLFHYTPDCLSMRDGCVITRLEPLIVRDEEGHHYQLGESVRTELINMDVVLLRQDPPFDLNYITTTHLLERIHPKTLVVNDPAWVRNSPEKIFVTEFSDLMPETLITKDIAEITDFRAKFGDIIIKPLYGNGGTDVFHLKQDDRNLPSLLEMFAKSYREPFIVQRYLDAVRKGDKRIILLDGTPVGAINRVPVEMDVRSNMHVGGQAENVDLTERDHEICNRLAPALRERGLLLVGIDVIGDYITEINVTSPTGIREIKRFGGADVAHLFWDVVEFKRSNEICLNRKPNMILSEKL</sequence>
<evidence type="ECO:0000256" key="9">
    <source>
        <dbReference type="ARBA" id="ARBA00023211"/>
    </source>
</evidence>
<dbReference type="AlphaFoldDB" id="J0QCS2"/>
<dbReference type="EC" id="6.3.2.3" evidence="10"/>
<keyword evidence="8" id="KW-0460">Magnesium</keyword>
<feature type="domain" description="ATP-grasp" evidence="11">
    <location>
        <begin position="123"/>
        <end position="307"/>
    </location>
</feature>
<dbReference type="Gene3D" id="3.40.50.20">
    <property type="match status" value="1"/>
</dbReference>
<comment type="pathway">
    <text evidence="10">Sulfur metabolism; glutathione biosynthesis; glutathione from L-cysteine and L-glutamate: step 2/2.</text>
</comment>
<dbReference type="InterPro" id="IPR013815">
    <property type="entry name" value="ATP_grasp_subdomain_1"/>
</dbReference>
<keyword evidence="5" id="KW-0479">Metal-binding</keyword>
<dbReference type="HAMAP" id="MF_00162">
    <property type="entry name" value="GSH_S"/>
    <property type="match status" value="1"/>
</dbReference>
<evidence type="ECO:0000256" key="5">
    <source>
        <dbReference type="ARBA" id="ARBA00022723"/>
    </source>
</evidence>
<dbReference type="SUPFAM" id="SSF56059">
    <property type="entry name" value="Glutathione synthetase ATP-binding domain-like"/>
    <property type="match status" value="1"/>
</dbReference>
<evidence type="ECO:0000313" key="12">
    <source>
        <dbReference type="EMBL" id="EJF83146.1"/>
    </source>
</evidence>
<dbReference type="GO" id="GO:0046872">
    <property type="term" value="F:metal ion binding"/>
    <property type="evidence" value="ECO:0007669"/>
    <property type="project" value="UniProtKB-KW"/>
</dbReference>
<dbReference type="PANTHER" id="PTHR21621">
    <property type="entry name" value="RIBOSOMAL PROTEIN S6 MODIFICATION PROTEIN"/>
    <property type="match status" value="1"/>
</dbReference>
<protein>
    <recommendedName>
        <fullName evidence="10">Glutathione synthetase</fullName>
        <ecNumber evidence="10">6.3.2.3</ecNumber>
    </recommendedName>
    <alternativeName>
        <fullName evidence="10">GSH synthetase</fullName>
        <shortName evidence="10">GSH-S</shortName>
        <shortName evidence="10">GSHase</shortName>
    </alternativeName>
    <alternativeName>
        <fullName evidence="10">Glutathione synthase</fullName>
    </alternativeName>
</protein>
<evidence type="ECO:0000256" key="2">
    <source>
        <dbReference type="ARBA" id="ARBA00001946"/>
    </source>
</evidence>
<dbReference type="HOGENOM" id="CLU_068239_0_0_5"/>
<keyword evidence="6 10" id="KW-0547">Nucleotide-binding</keyword>
<keyword evidence="3 10" id="KW-0436">Ligase</keyword>
<evidence type="ECO:0000256" key="8">
    <source>
        <dbReference type="ARBA" id="ARBA00022842"/>
    </source>
</evidence>
<dbReference type="InterPro" id="IPR016185">
    <property type="entry name" value="PreATP-grasp_dom_sf"/>
</dbReference>
<dbReference type="NCBIfam" id="TIGR01380">
    <property type="entry name" value="glut_syn"/>
    <property type="match status" value="1"/>
</dbReference>
<dbReference type="Pfam" id="PF02951">
    <property type="entry name" value="GSH-S_N"/>
    <property type="match status" value="1"/>
</dbReference>
<evidence type="ECO:0000259" key="11">
    <source>
        <dbReference type="PROSITE" id="PS50975"/>
    </source>
</evidence>
<comment type="cofactor">
    <cofactor evidence="2">
        <name>Mg(2+)</name>
        <dbReference type="ChEBI" id="CHEBI:18420"/>
    </cofactor>
</comment>
<keyword evidence="9" id="KW-0464">Manganese</keyword>
<dbReference type="OrthoDB" id="9785415at2"/>
<dbReference type="InterPro" id="IPR006284">
    <property type="entry name" value="Glut_synth_pro"/>
</dbReference>
<dbReference type="Gene3D" id="3.30.470.20">
    <property type="entry name" value="ATP-grasp fold, B domain"/>
    <property type="match status" value="1"/>
</dbReference>
<dbReference type="Proteomes" id="UP000002646">
    <property type="component" value="Unassembled WGS sequence"/>
</dbReference>
<dbReference type="SUPFAM" id="SSF52440">
    <property type="entry name" value="PreATP-grasp domain"/>
    <property type="match status" value="1"/>
</dbReference>